<proteinExistence type="predicted"/>
<keyword evidence="1" id="KW-0812">Transmembrane</keyword>
<keyword evidence="1" id="KW-1133">Transmembrane helix</keyword>
<dbReference type="AlphaFoldDB" id="A0A1Y5HS66"/>
<evidence type="ECO:0000313" key="3">
    <source>
        <dbReference type="Proteomes" id="UP000227088"/>
    </source>
</evidence>
<feature type="transmembrane region" description="Helical" evidence="1">
    <location>
        <begin position="66"/>
        <end position="89"/>
    </location>
</feature>
<name>A0A1Y5HS66_OLEAN</name>
<gene>
    <name evidence="2" type="ORF">A9R00_08820</name>
</gene>
<organism evidence="2 3">
    <name type="scientific">Oleispira antarctica</name>
    <dbReference type="NCBI Taxonomy" id="188908"/>
    <lineage>
        <taxon>Bacteria</taxon>
        <taxon>Pseudomonadati</taxon>
        <taxon>Pseudomonadota</taxon>
        <taxon>Gammaproteobacteria</taxon>
        <taxon>Oceanospirillales</taxon>
        <taxon>Oceanospirillaceae</taxon>
        <taxon>Oleispira</taxon>
    </lineage>
</organism>
<reference evidence="3" key="1">
    <citation type="journal article" date="2017" name="Proc. Natl. Acad. Sci. U.S.A.">
        <title>Simulation of Deepwater Horizon oil plume reveals substrate specialization within a complex community of hydrocarbon degraders.</title>
        <authorList>
            <person name="Hu P."/>
            <person name="Dubinsky E.A."/>
            <person name="Probst A.J."/>
            <person name="Wang J."/>
            <person name="Sieber C.M.K."/>
            <person name="Tom L.M."/>
            <person name="Gardinali P."/>
            <person name="Banfield J.F."/>
            <person name="Atlas R.M."/>
            <person name="Andersen G.L."/>
        </authorList>
    </citation>
    <scope>NUCLEOTIDE SEQUENCE [LARGE SCALE GENOMIC DNA]</scope>
</reference>
<dbReference type="Proteomes" id="UP000227088">
    <property type="component" value="Unassembled WGS sequence"/>
</dbReference>
<evidence type="ECO:0000256" key="1">
    <source>
        <dbReference type="SAM" id="Phobius"/>
    </source>
</evidence>
<comment type="caution">
    <text evidence="2">The sequence shown here is derived from an EMBL/GenBank/DDBJ whole genome shotgun (WGS) entry which is preliminary data.</text>
</comment>
<feature type="transmembrane region" description="Helical" evidence="1">
    <location>
        <begin position="95"/>
        <end position="111"/>
    </location>
</feature>
<keyword evidence="1" id="KW-0472">Membrane</keyword>
<feature type="transmembrane region" description="Helical" evidence="1">
    <location>
        <begin position="151"/>
        <end position="171"/>
    </location>
</feature>
<evidence type="ECO:0000313" key="2">
    <source>
        <dbReference type="EMBL" id="OUS39890.1"/>
    </source>
</evidence>
<protein>
    <submittedName>
        <fullName evidence="2">Uncharacterized protein</fullName>
    </submittedName>
</protein>
<feature type="transmembrane region" description="Helical" evidence="1">
    <location>
        <begin position="123"/>
        <end position="145"/>
    </location>
</feature>
<dbReference type="EMBL" id="MABE01000503">
    <property type="protein sequence ID" value="OUS39890.1"/>
    <property type="molecule type" value="Genomic_DNA"/>
</dbReference>
<feature type="transmembrane region" description="Helical" evidence="1">
    <location>
        <begin position="36"/>
        <end position="54"/>
    </location>
</feature>
<sequence length="179" mass="20178">MFKIIFTCAGLSLLVWLAAIFTLCIYGGCSSDPSSYLLSLLGFLATGTVVGLLLSSYTYRKTSEILLLIPESIVLIFYSVITSISFMPLKSDNELDYYLIAIVAFTSFLGMKYSQSLFGDMKIYTKLIITIMYVIVLVATSVFIMVIFWPIIFILLALYISVLSLGWFFIVRIRNENKL</sequence>
<accession>A0A1Y5HS66</accession>